<feature type="region of interest" description="Disordered" evidence="1">
    <location>
        <begin position="65"/>
        <end position="92"/>
    </location>
</feature>
<gene>
    <name evidence="2" type="ORF">QYF61_027036</name>
</gene>
<evidence type="ECO:0000256" key="1">
    <source>
        <dbReference type="SAM" id="MobiDB-lite"/>
    </source>
</evidence>
<dbReference type="AlphaFoldDB" id="A0AAN7RU23"/>
<name>A0AAN7RU23_MYCAM</name>
<evidence type="ECO:0000313" key="3">
    <source>
        <dbReference type="Proteomes" id="UP001333110"/>
    </source>
</evidence>
<accession>A0AAN7RU23</accession>
<feature type="non-terminal residue" evidence="2">
    <location>
        <position position="133"/>
    </location>
</feature>
<evidence type="ECO:0000313" key="2">
    <source>
        <dbReference type="EMBL" id="KAK4820459.1"/>
    </source>
</evidence>
<dbReference type="Proteomes" id="UP001333110">
    <property type="component" value="Unassembled WGS sequence"/>
</dbReference>
<reference evidence="2 3" key="1">
    <citation type="journal article" date="2023" name="J. Hered.">
        <title>Chromosome-level genome of the wood stork (Mycteria americana) provides insight into avian chromosome evolution.</title>
        <authorList>
            <person name="Flamio R. Jr."/>
            <person name="Ramstad K.M."/>
        </authorList>
    </citation>
    <scope>NUCLEOTIDE SEQUENCE [LARGE SCALE GENOMIC DNA]</scope>
    <source>
        <strain evidence="2">JAX WOST 10</strain>
    </source>
</reference>
<protein>
    <submittedName>
        <fullName evidence="2">Uncharacterized protein</fullName>
    </submittedName>
</protein>
<comment type="caution">
    <text evidence="2">The sequence shown here is derived from an EMBL/GenBank/DDBJ whole genome shotgun (WGS) entry which is preliminary data.</text>
</comment>
<sequence length="133" mass="14641">MSICFLYWGGQNWTQHSRPVSPRLSRGEGSPPLTCWQVGYEKKPLEGREIIYTVFLQEDPFTCTSGTQAESRQLQSPAQDRAQASGERTGAVQKQELTAAAQCRVLPPANDAVASAWKAPMHGEQGENLGHQN</sequence>
<proteinExistence type="predicted"/>
<feature type="compositionally biased region" description="Polar residues" evidence="1">
    <location>
        <begin position="65"/>
        <end position="78"/>
    </location>
</feature>
<organism evidence="2 3">
    <name type="scientific">Mycteria americana</name>
    <name type="common">Wood stork</name>
    <dbReference type="NCBI Taxonomy" id="33587"/>
    <lineage>
        <taxon>Eukaryota</taxon>
        <taxon>Metazoa</taxon>
        <taxon>Chordata</taxon>
        <taxon>Craniata</taxon>
        <taxon>Vertebrata</taxon>
        <taxon>Euteleostomi</taxon>
        <taxon>Archelosauria</taxon>
        <taxon>Archosauria</taxon>
        <taxon>Dinosauria</taxon>
        <taxon>Saurischia</taxon>
        <taxon>Theropoda</taxon>
        <taxon>Coelurosauria</taxon>
        <taxon>Aves</taxon>
        <taxon>Neognathae</taxon>
        <taxon>Neoaves</taxon>
        <taxon>Aequornithes</taxon>
        <taxon>Ciconiiformes</taxon>
        <taxon>Ciconiidae</taxon>
        <taxon>Mycteria</taxon>
    </lineage>
</organism>
<dbReference type="EMBL" id="JAUNZN010000006">
    <property type="protein sequence ID" value="KAK4820459.1"/>
    <property type="molecule type" value="Genomic_DNA"/>
</dbReference>
<keyword evidence="3" id="KW-1185">Reference proteome</keyword>